<keyword evidence="1" id="KW-0472">Membrane</keyword>
<feature type="transmembrane region" description="Helical" evidence="1">
    <location>
        <begin position="6"/>
        <end position="29"/>
    </location>
</feature>
<dbReference type="AlphaFoldDB" id="A0A2T0PW22"/>
<gene>
    <name evidence="2" type="ORF">CLV72_109349</name>
</gene>
<organism evidence="2 3">
    <name type="scientific">Allonocardiopsis opalescens</name>
    <dbReference type="NCBI Taxonomy" id="1144618"/>
    <lineage>
        <taxon>Bacteria</taxon>
        <taxon>Bacillati</taxon>
        <taxon>Actinomycetota</taxon>
        <taxon>Actinomycetes</taxon>
        <taxon>Streptosporangiales</taxon>
        <taxon>Allonocardiopsis</taxon>
    </lineage>
</organism>
<keyword evidence="3" id="KW-1185">Reference proteome</keyword>
<reference evidence="2 3" key="1">
    <citation type="submission" date="2018-03" db="EMBL/GenBank/DDBJ databases">
        <title>Genomic Encyclopedia of Archaeal and Bacterial Type Strains, Phase II (KMG-II): from individual species to whole genera.</title>
        <authorList>
            <person name="Goeker M."/>
        </authorList>
    </citation>
    <scope>NUCLEOTIDE SEQUENCE [LARGE SCALE GENOMIC DNA]</scope>
    <source>
        <strain evidence="2 3">DSM 45601</strain>
    </source>
</reference>
<evidence type="ECO:0000313" key="2">
    <source>
        <dbReference type="EMBL" id="PRX95736.1"/>
    </source>
</evidence>
<dbReference type="RefSeq" id="WP_106252088.1">
    <property type="nucleotide sequence ID" value="NZ_PVZC01000009.1"/>
</dbReference>
<keyword evidence="1" id="KW-0812">Transmembrane</keyword>
<dbReference type="OrthoDB" id="4629737at2"/>
<accession>A0A2T0PW22</accession>
<proteinExistence type="predicted"/>
<evidence type="ECO:0000256" key="1">
    <source>
        <dbReference type="SAM" id="Phobius"/>
    </source>
</evidence>
<name>A0A2T0PW22_9ACTN</name>
<feature type="transmembrane region" description="Helical" evidence="1">
    <location>
        <begin position="84"/>
        <end position="102"/>
    </location>
</feature>
<dbReference type="Proteomes" id="UP000237846">
    <property type="component" value="Unassembled WGS sequence"/>
</dbReference>
<feature type="transmembrane region" description="Helical" evidence="1">
    <location>
        <begin position="49"/>
        <end position="72"/>
    </location>
</feature>
<evidence type="ECO:0008006" key="4">
    <source>
        <dbReference type="Google" id="ProtNLM"/>
    </source>
</evidence>
<comment type="caution">
    <text evidence="2">The sequence shown here is derived from an EMBL/GenBank/DDBJ whole genome shotgun (WGS) entry which is preliminary data.</text>
</comment>
<feature type="transmembrane region" description="Helical" evidence="1">
    <location>
        <begin position="109"/>
        <end position="128"/>
    </location>
</feature>
<dbReference type="EMBL" id="PVZC01000009">
    <property type="protein sequence ID" value="PRX95736.1"/>
    <property type="molecule type" value="Genomic_DNA"/>
</dbReference>
<evidence type="ECO:0000313" key="3">
    <source>
        <dbReference type="Proteomes" id="UP000237846"/>
    </source>
</evidence>
<protein>
    <recommendedName>
        <fullName evidence="4">Copper resistance protein D</fullName>
    </recommendedName>
</protein>
<sequence>MHALDIIRVFLHVLAATVWVGGQLTLVFLLPVLRRHEGAPREAARRFNVVAWTAFAVLLVTGVWNLLAVGGFDVAEGYRRILEIKIAVVLLSGVAALLHMYVSSRRGKAIWGALSGLSAIGALLLGVML</sequence>
<keyword evidence="1" id="KW-1133">Transmembrane helix</keyword>